<protein>
    <submittedName>
        <fullName evidence="2">Uncharacterized protein</fullName>
    </submittedName>
</protein>
<reference evidence="2" key="2">
    <citation type="submission" date="2020-09" db="EMBL/GenBank/DDBJ databases">
        <authorList>
            <person name="Sun Q."/>
            <person name="Zhou Y."/>
        </authorList>
    </citation>
    <scope>NUCLEOTIDE SEQUENCE</scope>
    <source>
        <strain evidence="2">CGMCC 1.12214</strain>
    </source>
</reference>
<evidence type="ECO:0000313" key="2">
    <source>
        <dbReference type="EMBL" id="GGH18913.1"/>
    </source>
</evidence>
<proteinExistence type="predicted"/>
<feature type="transmembrane region" description="Helical" evidence="1">
    <location>
        <begin position="62"/>
        <end position="81"/>
    </location>
</feature>
<sequence>MSDMYRIRRSGNVNLSNNTNLAGGSLANLEDVGSVEGHGNLNAGSGTPAPPTKRAWWREIKIQVVAGIIVAALLGIFGLAISRLGW</sequence>
<keyword evidence="1" id="KW-0812">Transmembrane</keyword>
<keyword evidence="3" id="KW-1185">Reference proteome</keyword>
<keyword evidence="1" id="KW-1133">Transmembrane helix</keyword>
<dbReference type="RefSeq" id="WP_188517772.1">
    <property type="nucleotide sequence ID" value="NZ_BMES01000002.1"/>
</dbReference>
<organism evidence="2 3">
    <name type="scientific">Alsobacter metallidurans</name>
    <dbReference type="NCBI Taxonomy" id="340221"/>
    <lineage>
        <taxon>Bacteria</taxon>
        <taxon>Pseudomonadati</taxon>
        <taxon>Pseudomonadota</taxon>
        <taxon>Alphaproteobacteria</taxon>
        <taxon>Hyphomicrobiales</taxon>
        <taxon>Alsobacteraceae</taxon>
        <taxon>Alsobacter</taxon>
    </lineage>
</organism>
<keyword evidence="1" id="KW-0472">Membrane</keyword>
<comment type="caution">
    <text evidence="2">The sequence shown here is derived from an EMBL/GenBank/DDBJ whole genome shotgun (WGS) entry which is preliminary data.</text>
</comment>
<evidence type="ECO:0000256" key="1">
    <source>
        <dbReference type="SAM" id="Phobius"/>
    </source>
</evidence>
<reference evidence="2" key="1">
    <citation type="journal article" date="2014" name="Int. J. Syst. Evol. Microbiol.">
        <title>Complete genome sequence of Corynebacterium casei LMG S-19264T (=DSM 44701T), isolated from a smear-ripened cheese.</title>
        <authorList>
            <consortium name="US DOE Joint Genome Institute (JGI-PGF)"/>
            <person name="Walter F."/>
            <person name="Albersmeier A."/>
            <person name="Kalinowski J."/>
            <person name="Ruckert C."/>
        </authorList>
    </citation>
    <scope>NUCLEOTIDE SEQUENCE</scope>
    <source>
        <strain evidence="2">CGMCC 1.12214</strain>
    </source>
</reference>
<name>A0A917I687_9HYPH</name>
<dbReference type="EMBL" id="BMES01000002">
    <property type="protein sequence ID" value="GGH18913.1"/>
    <property type="molecule type" value="Genomic_DNA"/>
</dbReference>
<evidence type="ECO:0000313" key="3">
    <source>
        <dbReference type="Proteomes" id="UP000603912"/>
    </source>
</evidence>
<gene>
    <name evidence="2" type="ORF">GCM10007036_21400</name>
</gene>
<dbReference type="AlphaFoldDB" id="A0A917I687"/>
<accession>A0A917I687</accession>
<dbReference type="Proteomes" id="UP000603912">
    <property type="component" value="Unassembled WGS sequence"/>
</dbReference>